<dbReference type="EMBL" id="SNRW01010219">
    <property type="protein sequence ID" value="KAA6376871.1"/>
    <property type="molecule type" value="Genomic_DNA"/>
</dbReference>
<evidence type="ECO:0000313" key="1">
    <source>
        <dbReference type="EMBL" id="KAA6376871.1"/>
    </source>
</evidence>
<sequence>MKVDMSEFELDQLGKCLCYYTQGFKLGSEDKILIVGAGNSGLIGIELLGIGYGIVEEEKEEEEDDDDDLSVDANSYSSNSIFNGIGFYSSSFDQGILVVQENLN</sequence>
<reference evidence="1 2" key="1">
    <citation type="submission" date="2019-03" db="EMBL/GenBank/DDBJ databases">
        <title>Single cell metagenomics reveals metabolic interactions within the superorganism composed of flagellate Streblomastix strix and complex community of Bacteroidetes bacteria on its surface.</title>
        <authorList>
            <person name="Treitli S.C."/>
            <person name="Kolisko M."/>
            <person name="Husnik F."/>
            <person name="Keeling P."/>
            <person name="Hampl V."/>
        </authorList>
    </citation>
    <scope>NUCLEOTIDE SEQUENCE [LARGE SCALE GENOMIC DNA]</scope>
    <source>
        <strain evidence="1">ST1C</strain>
    </source>
</reference>
<evidence type="ECO:0000313" key="2">
    <source>
        <dbReference type="Proteomes" id="UP000324800"/>
    </source>
</evidence>
<comment type="caution">
    <text evidence="1">The sequence shown here is derived from an EMBL/GenBank/DDBJ whole genome shotgun (WGS) entry which is preliminary data.</text>
</comment>
<organism evidence="1 2">
    <name type="scientific">Streblomastix strix</name>
    <dbReference type="NCBI Taxonomy" id="222440"/>
    <lineage>
        <taxon>Eukaryota</taxon>
        <taxon>Metamonada</taxon>
        <taxon>Preaxostyla</taxon>
        <taxon>Oxymonadida</taxon>
        <taxon>Streblomastigidae</taxon>
        <taxon>Streblomastix</taxon>
    </lineage>
</organism>
<protein>
    <submittedName>
        <fullName evidence="1">Uncharacterized protein</fullName>
    </submittedName>
</protein>
<gene>
    <name evidence="1" type="ORF">EZS28_027602</name>
</gene>
<name>A0A5J4V455_9EUKA</name>
<dbReference type="AlphaFoldDB" id="A0A5J4V455"/>
<proteinExistence type="predicted"/>
<accession>A0A5J4V455</accession>
<dbReference type="Proteomes" id="UP000324800">
    <property type="component" value="Unassembled WGS sequence"/>
</dbReference>